<dbReference type="EMBL" id="CP002691">
    <property type="protein sequence ID" value="AEE50307.1"/>
    <property type="molecule type" value="Genomic_DNA"/>
</dbReference>
<evidence type="ECO:0000256" key="1">
    <source>
        <dbReference type="ARBA" id="ARBA00022884"/>
    </source>
</evidence>
<dbReference type="PROSITE" id="PS50102">
    <property type="entry name" value="RRM"/>
    <property type="match status" value="1"/>
</dbReference>
<feature type="compositionally biased region" description="Gly residues" evidence="2">
    <location>
        <begin position="84"/>
        <end position="130"/>
    </location>
</feature>
<dbReference type="GO" id="GO:0003723">
    <property type="term" value="F:RNA binding"/>
    <property type="evidence" value="ECO:0007669"/>
    <property type="project" value="UniProtKB-KW"/>
</dbReference>
<dbReference type="Pfam" id="PF00076">
    <property type="entry name" value="RRM_1"/>
    <property type="match status" value="1"/>
</dbReference>
<dbReference type="Proteomes" id="UP000008461">
    <property type="component" value="Chromosome"/>
</dbReference>
<dbReference type="RefSeq" id="WP_013764856.1">
    <property type="nucleotide sequence ID" value="NC_015510.1"/>
</dbReference>
<keyword evidence="5" id="KW-1185">Reference proteome</keyword>
<feature type="region of interest" description="Disordered" evidence="2">
    <location>
        <begin position="74"/>
        <end position="130"/>
    </location>
</feature>
<dbReference type="InterPro" id="IPR052462">
    <property type="entry name" value="SLIRP/GR-RBP-like"/>
</dbReference>
<dbReference type="HOGENOM" id="CLU_012062_28_1_10"/>
<evidence type="ECO:0000259" key="3">
    <source>
        <dbReference type="PROSITE" id="PS50102"/>
    </source>
</evidence>
<dbReference type="Gene3D" id="3.30.70.330">
    <property type="match status" value="1"/>
</dbReference>
<dbReference type="OrthoDB" id="9798855at2"/>
<dbReference type="KEGG" id="hhy:Halhy_2433"/>
<evidence type="ECO:0000313" key="4">
    <source>
        <dbReference type="EMBL" id="AEE50307.1"/>
    </source>
</evidence>
<protein>
    <submittedName>
        <fullName evidence="4">RNP-1 like RNA-binding protein</fullName>
    </submittedName>
</protein>
<gene>
    <name evidence="4" type="ordered locus">Halhy_2433</name>
</gene>
<dbReference type="SMART" id="SM00360">
    <property type="entry name" value="RRM"/>
    <property type="match status" value="1"/>
</dbReference>
<dbReference type="InterPro" id="IPR000504">
    <property type="entry name" value="RRM_dom"/>
</dbReference>
<dbReference type="PANTHER" id="PTHR48027">
    <property type="entry name" value="HETEROGENEOUS NUCLEAR RIBONUCLEOPROTEIN 87F-RELATED"/>
    <property type="match status" value="1"/>
</dbReference>
<reference key="2">
    <citation type="submission" date="2011-04" db="EMBL/GenBank/DDBJ databases">
        <title>Complete sequence of chromosome of Haliscomenobacter hydrossis DSM 1100.</title>
        <authorList>
            <consortium name="US DOE Joint Genome Institute (JGI-PGF)"/>
            <person name="Lucas S."/>
            <person name="Han J."/>
            <person name="Lapidus A."/>
            <person name="Bruce D."/>
            <person name="Goodwin L."/>
            <person name="Pitluck S."/>
            <person name="Peters L."/>
            <person name="Kyrpides N."/>
            <person name="Mavromatis K."/>
            <person name="Ivanova N."/>
            <person name="Ovchinnikova G."/>
            <person name="Pagani I."/>
            <person name="Daligault H."/>
            <person name="Detter J.C."/>
            <person name="Han C."/>
            <person name="Land M."/>
            <person name="Hauser L."/>
            <person name="Markowitz V."/>
            <person name="Cheng J.-F."/>
            <person name="Hugenholtz P."/>
            <person name="Woyke T."/>
            <person name="Wu D."/>
            <person name="Verbarg S."/>
            <person name="Frueling A."/>
            <person name="Brambilla E."/>
            <person name="Klenk H.-P."/>
            <person name="Eisen J.A."/>
        </authorList>
    </citation>
    <scope>NUCLEOTIDE SEQUENCE</scope>
    <source>
        <strain>DSM 1100</strain>
    </source>
</reference>
<organism evidence="4 5">
    <name type="scientific">Haliscomenobacter hydrossis (strain ATCC 27775 / DSM 1100 / LMG 10767 / O)</name>
    <dbReference type="NCBI Taxonomy" id="760192"/>
    <lineage>
        <taxon>Bacteria</taxon>
        <taxon>Pseudomonadati</taxon>
        <taxon>Bacteroidota</taxon>
        <taxon>Saprospiria</taxon>
        <taxon>Saprospirales</taxon>
        <taxon>Haliscomenobacteraceae</taxon>
        <taxon>Haliscomenobacter</taxon>
    </lineage>
</organism>
<evidence type="ECO:0000313" key="5">
    <source>
        <dbReference type="Proteomes" id="UP000008461"/>
    </source>
</evidence>
<dbReference type="InterPro" id="IPR035979">
    <property type="entry name" value="RBD_domain_sf"/>
</dbReference>
<feature type="domain" description="RRM" evidence="3">
    <location>
        <begin position="1"/>
        <end position="79"/>
    </location>
</feature>
<accession>F4KWF7</accession>
<dbReference type="eggNOG" id="COG0724">
    <property type="taxonomic scope" value="Bacteria"/>
</dbReference>
<evidence type="ECO:0000256" key="2">
    <source>
        <dbReference type="SAM" id="MobiDB-lite"/>
    </source>
</evidence>
<reference evidence="4 5" key="1">
    <citation type="journal article" date="2011" name="Stand. Genomic Sci.">
        <title>Complete genome sequence of Haliscomenobacter hydrossis type strain (O).</title>
        <authorList>
            <consortium name="US DOE Joint Genome Institute (JGI-PGF)"/>
            <person name="Daligault H."/>
            <person name="Lapidus A."/>
            <person name="Zeytun A."/>
            <person name="Nolan M."/>
            <person name="Lucas S."/>
            <person name="Del Rio T.G."/>
            <person name="Tice H."/>
            <person name="Cheng J.F."/>
            <person name="Tapia R."/>
            <person name="Han C."/>
            <person name="Goodwin L."/>
            <person name="Pitluck S."/>
            <person name="Liolios K."/>
            <person name="Pagani I."/>
            <person name="Ivanova N."/>
            <person name="Huntemann M."/>
            <person name="Mavromatis K."/>
            <person name="Mikhailova N."/>
            <person name="Pati A."/>
            <person name="Chen A."/>
            <person name="Palaniappan K."/>
            <person name="Land M."/>
            <person name="Hauser L."/>
            <person name="Brambilla E.M."/>
            <person name="Rohde M."/>
            <person name="Verbarg S."/>
            <person name="Goker M."/>
            <person name="Bristow J."/>
            <person name="Eisen J.A."/>
            <person name="Markowitz V."/>
            <person name="Hugenholtz P."/>
            <person name="Kyrpides N.C."/>
            <person name="Klenk H.P."/>
            <person name="Woyke T."/>
        </authorList>
    </citation>
    <scope>NUCLEOTIDE SEQUENCE [LARGE SCALE GENOMIC DNA]</scope>
    <source>
        <strain evidence="5">ATCC 27775 / DSM 1100 / LMG 10767 / O</strain>
    </source>
</reference>
<name>F4KWF7_HALH1</name>
<dbReference type="SUPFAM" id="SSF54928">
    <property type="entry name" value="RNA-binding domain, RBD"/>
    <property type="match status" value="1"/>
</dbReference>
<dbReference type="AlphaFoldDB" id="F4KWF7"/>
<proteinExistence type="predicted"/>
<dbReference type="STRING" id="760192.Halhy_2433"/>
<keyword evidence="1" id="KW-0694">RNA-binding</keyword>
<sequence>MNIFVAKLSFDTQDDDLREAFEQYGIVDSAKIIVDQSTGRSKGFGFVEMPNDDEALNAIEGLDNSDLDGRTIVAKKAEDRENRGGGGGNRGGGGYGGGGGNRGGGGGYGGGGGGNRGGGGYGGGGGRDRY</sequence>
<dbReference type="InterPro" id="IPR012677">
    <property type="entry name" value="Nucleotide-bd_a/b_plait_sf"/>
</dbReference>